<sequence length="108" mass="12300">MLNVEEHNRSMDEGEAGLDQGGTVQHSRNLQVTNIRQSSNTQRMRSLVGHGRHEGGEHLCQSRLHSNQGSMEPRKPNLEKSRRTWNELSYIKHEMQGSHHSQHPLASS</sequence>
<feature type="compositionally biased region" description="Basic and acidic residues" evidence="1">
    <location>
        <begin position="1"/>
        <end position="12"/>
    </location>
</feature>
<evidence type="ECO:0000313" key="2">
    <source>
        <dbReference type="EMBL" id="CAK9866526.1"/>
    </source>
</evidence>
<keyword evidence="3" id="KW-1185">Reference proteome</keyword>
<evidence type="ECO:0000256" key="1">
    <source>
        <dbReference type="SAM" id="MobiDB-lite"/>
    </source>
</evidence>
<feature type="region of interest" description="Disordered" evidence="1">
    <location>
        <begin position="1"/>
        <end position="45"/>
    </location>
</feature>
<gene>
    <name evidence="2" type="ORF">CSSPJE1EN2_LOCUS9521</name>
</gene>
<organism evidence="2 3">
    <name type="scientific">Sphagnum jensenii</name>
    <dbReference type="NCBI Taxonomy" id="128206"/>
    <lineage>
        <taxon>Eukaryota</taxon>
        <taxon>Viridiplantae</taxon>
        <taxon>Streptophyta</taxon>
        <taxon>Embryophyta</taxon>
        <taxon>Bryophyta</taxon>
        <taxon>Sphagnophytina</taxon>
        <taxon>Sphagnopsida</taxon>
        <taxon>Sphagnales</taxon>
        <taxon>Sphagnaceae</taxon>
        <taxon>Sphagnum</taxon>
    </lineage>
</organism>
<feature type="region of interest" description="Disordered" evidence="1">
    <location>
        <begin position="62"/>
        <end position="82"/>
    </location>
</feature>
<evidence type="ECO:0000313" key="3">
    <source>
        <dbReference type="Proteomes" id="UP001497522"/>
    </source>
</evidence>
<feature type="compositionally biased region" description="Basic and acidic residues" evidence="1">
    <location>
        <begin position="72"/>
        <end position="82"/>
    </location>
</feature>
<protein>
    <submittedName>
        <fullName evidence="2">Uncharacterized protein</fullName>
    </submittedName>
</protein>
<reference evidence="2" key="1">
    <citation type="submission" date="2024-03" db="EMBL/GenBank/DDBJ databases">
        <authorList>
            <consortium name="ELIXIR-Norway"/>
            <consortium name="Elixir Norway"/>
        </authorList>
    </citation>
    <scope>NUCLEOTIDE SEQUENCE</scope>
</reference>
<proteinExistence type="predicted"/>
<accession>A0ABP1AVH0</accession>
<feature type="compositionally biased region" description="Polar residues" evidence="1">
    <location>
        <begin position="22"/>
        <end position="44"/>
    </location>
</feature>
<dbReference type="EMBL" id="OZ023717">
    <property type="protein sequence ID" value="CAK9866526.1"/>
    <property type="molecule type" value="Genomic_DNA"/>
</dbReference>
<name>A0ABP1AVH0_9BRYO</name>
<dbReference type="Proteomes" id="UP001497522">
    <property type="component" value="Chromosome 16"/>
</dbReference>